<dbReference type="EMBL" id="HBIP01037378">
    <property type="protein sequence ID" value="CAE0507517.1"/>
    <property type="molecule type" value="Transcribed_RNA"/>
</dbReference>
<proteinExistence type="inferred from homology"/>
<dbReference type="InterPro" id="IPR006917">
    <property type="entry name" value="SOUL_heme-bd"/>
</dbReference>
<sequence>MLLRPGHACLLTSQRTQAARTRPCSHLVAAPTPRKSPVFYGKQEALRGRHLCSAAQQEELAVQAAPQKPAFDINEKVKFLKEDLKHLFDGKGIDASAYDDVVEFRDPITNYNSLSGYLFNIQMLKQVFDPVLELHDIRAIGPYAVLSRWTMTMDFTPARVLPIPWKPRLMFSGTSTYCFNPANGRINKHIDTWDSINNQEFFSVEAFADVLRQMTDLASTPDGLEQPQYRVIRRAADYQIRSYDSFVVAQTFMDGVKASGSTTEPAKFVNPAANGSAAFGTLARYLFGGNERKESMAMTTPVFSDTQGNMQFVIEPSKHQDPSTVPPPQPGVDVTLRKESVGTVAARAFTGLAFQGEVEEEAKALFAALRRDNVPFDESSGWRLARYNDPGTLPPFRRNEVMVKLADNYDPVWAPGEVEAFTASFGKQ</sequence>
<organism evidence="2">
    <name type="scientific">Dunaliella tertiolecta</name>
    <name type="common">Green alga</name>
    <dbReference type="NCBI Taxonomy" id="3047"/>
    <lineage>
        <taxon>Eukaryota</taxon>
        <taxon>Viridiplantae</taxon>
        <taxon>Chlorophyta</taxon>
        <taxon>core chlorophytes</taxon>
        <taxon>Chlorophyceae</taxon>
        <taxon>CS clade</taxon>
        <taxon>Chlamydomonadales</taxon>
        <taxon>Dunaliellaceae</taxon>
        <taxon>Dunaliella</taxon>
    </lineage>
</organism>
<reference evidence="2" key="1">
    <citation type="submission" date="2021-01" db="EMBL/GenBank/DDBJ databases">
        <authorList>
            <person name="Corre E."/>
            <person name="Pelletier E."/>
            <person name="Niang G."/>
            <person name="Scheremetjew M."/>
            <person name="Finn R."/>
            <person name="Kale V."/>
            <person name="Holt S."/>
            <person name="Cochrane G."/>
            <person name="Meng A."/>
            <person name="Brown T."/>
            <person name="Cohen L."/>
        </authorList>
    </citation>
    <scope>NUCLEOTIDE SEQUENCE</scope>
    <source>
        <strain evidence="2">CCMP1320</strain>
    </source>
</reference>
<protein>
    <recommendedName>
        <fullName evidence="3">SOUL heme-binding protein</fullName>
    </recommendedName>
</protein>
<dbReference type="InterPro" id="IPR011256">
    <property type="entry name" value="Reg_factor_effector_dom_sf"/>
</dbReference>
<dbReference type="InterPro" id="IPR018790">
    <property type="entry name" value="DUF2358"/>
</dbReference>
<dbReference type="AlphaFoldDB" id="A0A7S3RAL0"/>
<name>A0A7S3RAL0_DUNTE</name>
<comment type="similarity">
    <text evidence="1">Belongs to the HEBP family.</text>
</comment>
<accession>A0A7S3RAL0</accession>
<evidence type="ECO:0000313" key="2">
    <source>
        <dbReference type="EMBL" id="CAE0507517.1"/>
    </source>
</evidence>
<gene>
    <name evidence="2" type="ORF">DTER00134_LOCUS22594</name>
</gene>
<dbReference type="Pfam" id="PF04832">
    <property type="entry name" value="SOUL"/>
    <property type="match status" value="1"/>
</dbReference>
<dbReference type="SUPFAM" id="SSF55136">
    <property type="entry name" value="Probable bacterial effector-binding domain"/>
    <property type="match status" value="1"/>
</dbReference>
<evidence type="ECO:0008006" key="3">
    <source>
        <dbReference type="Google" id="ProtNLM"/>
    </source>
</evidence>
<dbReference type="PANTHER" id="PTHR11220">
    <property type="entry name" value="HEME-BINDING PROTEIN-RELATED"/>
    <property type="match status" value="1"/>
</dbReference>
<evidence type="ECO:0000256" key="1">
    <source>
        <dbReference type="ARBA" id="ARBA00009817"/>
    </source>
</evidence>
<dbReference type="Gene3D" id="3.20.80.10">
    <property type="entry name" value="Regulatory factor, effector binding domain"/>
    <property type="match status" value="1"/>
</dbReference>
<dbReference type="PANTHER" id="PTHR11220:SF50">
    <property type="entry name" value="SOUL HEME-BINDING FAMILY PROTEIN"/>
    <property type="match status" value="1"/>
</dbReference>
<dbReference type="Pfam" id="PF10184">
    <property type="entry name" value="DUF2358"/>
    <property type="match status" value="1"/>
</dbReference>